<dbReference type="InterPro" id="IPR004563">
    <property type="entry name" value="Apolipo_AcylTrfase"/>
</dbReference>
<comment type="subcellular location">
    <subcellularLocation>
        <location evidence="1">Cell membrane</location>
        <topology evidence="1">Multi-pass membrane protein</topology>
    </subcellularLocation>
</comment>
<dbReference type="Proteomes" id="UP001501116">
    <property type="component" value="Unassembled WGS sequence"/>
</dbReference>
<keyword evidence="12" id="KW-1185">Reference proteome</keyword>
<reference evidence="11 12" key="1">
    <citation type="journal article" date="2019" name="Int. J. Syst. Evol. Microbiol.">
        <title>The Global Catalogue of Microorganisms (GCM) 10K type strain sequencing project: providing services to taxonomists for standard genome sequencing and annotation.</title>
        <authorList>
            <consortium name="The Broad Institute Genomics Platform"/>
            <consortium name="The Broad Institute Genome Sequencing Center for Infectious Disease"/>
            <person name="Wu L."/>
            <person name="Ma J."/>
        </authorList>
    </citation>
    <scope>NUCLEOTIDE SEQUENCE [LARGE SCALE GENOMIC DNA]</scope>
    <source>
        <strain evidence="11 12">JCM 14545</strain>
    </source>
</reference>
<evidence type="ECO:0000256" key="2">
    <source>
        <dbReference type="ARBA" id="ARBA00022475"/>
    </source>
</evidence>
<evidence type="ECO:0000313" key="12">
    <source>
        <dbReference type="Proteomes" id="UP001501116"/>
    </source>
</evidence>
<keyword evidence="2" id="KW-1003">Cell membrane</keyword>
<feature type="transmembrane region" description="Helical" evidence="9">
    <location>
        <begin position="32"/>
        <end position="61"/>
    </location>
</feature>
<dbReference type="RefSeq" id="WP_344420880.1">
    <property type="nucleotide sequence ID" value="NZ_BAAANN010000015.1"/>
</dbReference>
<dbReference type="InterPro" id="IPR036526">
    <property type="entry name" value="C-N_Hydrolase_sf"/>
</dbReference>
<feature type="compositionally biased region" description="Polar residues" evidence="8">
    <location>
        <begin position="1"/>
        <end position="10"/>
    </location>
</feature>
<sequence>MTTDAGTRQPDSADPAPEEPVSGTRAADRRRYLWLVLGAALSLFAVNGPWGIPLAAWLFSIFLLRFSRTSRPVAGIGLVWLVSVGTVLFWMWQVAVPLTGLVALGGLAFGTVLAVPYLVDRLLAPRLGVAAGLLLFPMALTACEFLLGRFGPFGTAYGLLADTQQSNPALLQMISLTGPYAIGFFIGALATAVNHAWQRPRSRRTARVLAVYAAVLAVVIGGGSARLAFFPAPTTQTVRIAGLNPSMVTLGAEMRALGLPGFDPTAVPRFDPDTVRVESTAVIDGLFDNTRRAARAGAKIVVWSENAARVSAAGKPAFLSTAQTVARQERVYLLVADNVHLPDPGYGLDETHLITPDGTIAWTYEKAHPIPGLESYPPGDGVVPVVSTPYGRIANVICYDADFPGMMHVNADIVLVPGGDWPRFGRVHTEMSSLRAIENGYSLVRQDFSGWSAGFDYQGRTLGTQDSTVDHDLWILDVPTRGTATTYRLVGDVFAWLCLAGTLALIGFGAIVRRPAPRR</sequence>
<dbReference type="SUPFAM" id="SSF56317">
    <property type="entry name" value="Carbon-nitrogen hydrolase"/>
    <property type="match status" value="1"/>
</dbReference>
<comment type="caution">
    <text evidence="11">The sequence shown here is derived from an EMBL/GenBank/DDBJ whole genome shotgun (WGS) entry which is preliminary data.</text>
</comment>
<gene>
    <name evidence="11" type="ORF">GCM10009754_40940</name>
</gene>
<dbReference type="PANTHER" id="PTHR38686">
    <property type="entry name" value="APOLIPOPROTEIN N-ACYLTRANSFERASE"/>
    <property type="match status" value="1"/>
</dbReference>
<dbReference type="PANTHER" id="PTHR38686:SF1">
    <property type="entry name" value="APOLIPOPROTEIN N-ACYLTRANSFERASE"/>
    <property type="match status" value="1"/>
</dbReference>
<dbReference type="Gene3D" id="3.60.110.10">
    <property type="entry name" value="Carbon-nitrogen hydrolase"/>
    <property type="match status" value="1"/>
</dbReference>
<organism evidence="11 12">
    <name type="scientific">Amycolatopsis minnesotensis</name>
    <dbReference type="NCBI Taxonomy" id="337894"/>
    <lineage>
        <taxon>Bacteria</taxon>
        <taxon>Bacillati</taxon>
        <taxon>Actinomycetota</taxon>
        <taxon>Actinomycetes</taxon>
        <taxon>Pseudonocardiales</taxon>
        <taxon>Pseudonocardiaceae</taxon>
        <taxon>Amycolatopsis</taxon>
    </lineage>
</organism>
<dbReference type="Pfam" id="PF20154">
    <property type="entry name" value="LNT_N"/>
    <property type="match status" value="1"/>
</dbReference>
<accession>A0ABN2R7C2</accession>
<proteinExistence type="predicted"/>
<feature type="transmembrane region" description="Helical" evidence="9">
    <location>
        <begin position="170"/>
        <end position="197"/>
    </location>
</feature>
<keyword evidence="6 9" id="KW-0472">Membrane</keyword>
<dbReference type="Pfam" id="PF00795">
    <property type="entry name" value="CN_hydrolase"/>
    <property type="match status" value="1"/>
</dbReference>
<dbReference type="InterPro" id="IPR003010">
    <property type="entry name" value="C-N_Hydrolase"/>
</dbReference>
<dbReference type="PROSITE" id="PS50263">
    <property type="entry name" value="CN_HYDROLASE"/>
    <property type="match status" value="1"/>
</dbReference>
<evidence type="ECO:0000259" key="10">
    <source>
        <dbReference type="PROSITE" id="PS50263"/>
    </source>
</evidence>
<name>A0ABN2R7C2_9PSEU</name>
<feature type="transmembrane region" description="Helical" evidence="9">
    <location>
        <begin position="209"/>
        <end position="229"/>
    </location>
</feature>
<evidence type="ECO:0000256" key="4">
    <source>
        <dbReference type="ARBA" id="ARBA00022692"/>
    </source>
</evidence>
<evidence type="ECO:0000256" key="1">
    <source>
        <dbReference type="ARBA" id="ARBA00004651"/>
    </source>
</evidence>
<evidence type="ECO:0000256" key="6">
    <source>
        <dbReference type="ARBA" id="ARBA00023136"/>
    </source>
</evidence>
<dbReference type="EMBL" id="BAAANN010000015">
    <property type="protein sequence ID" value="GAA1964785.1"/>
    <property type="molecule type" value="Genomic_DNA"/>
</dbReference>
<keyword evidence="7" id="KW-0012">Acyltransferase</keyword>
<feature type="region of interest" description="Disordered" evidence="8">
    <location>
        <begin position="1"/>
        <end position="24"/>
    </location>
</feature>
<evidence type="ECO:0000313" key="11">
    <source>
        <dbReference type="EMBL" id="GAA1964785.1"/>
    </source>
</evidence>
<evidence type="ECO:0000256" key="9">
    <source>
        <dbReference type="SAM" id="Phobius"/>
    </source>
</evidence>
<feature type="transmembrane region" description="Helical" evidence="9">
    <location>
        <begin position="73"/>
        <end position="92"/>
    </location>
</feature>
<keyword evidence="4 9" id="KW-0812">Transmembrane</keyword>
<keyword evidence="3" id="KW-0808">Transferase</keyword>
<evidence type="ECO:0000256" key="5">
    <source>
        <dbReference type="ARBA" id="ARBA00022989"/>
    </source>
</evidence>
<feature type="transmembrane region" description="Helical" evidence="9">
    <location>
        <begin position="131"/>
        <end position="150"/>
    </location>
</feature>
<evidence type="ECO:0000256" key="8">
    <source>
        <dbReference type="SAM" id="MobiDB-lite"/>
    </source>
</evidence>
<feature type="transmembrane region" description="Helical" evidence="9">
    <location>
        <begin position="493"/>
        <end position="512"/>
    </location>
</feature>
<dbReference type="InterPro" id="IPR045378">
    <property type="entry name" value="LNT_N"/>
</dbReference>
<evidence type="ECO:0000256" key="3">
    <source>
        <dbReference type="ARBA" id="ARBA00022679"/>
    </source>
</evidence>
<keyword evidence="5 9" id="KW-1133">Transmembrane helix</keyword>
<feature type="domain" description="CN hydrolase" evidence="10">
    <location>
        <begin position="263"/>
        <end position="480"/>
    </location>
</feature>
<protein>
    <submittedName>
        <fullName evidence="11">Apolipoprotein N-acyltransferase</fullName>
    </submittedName>
</protein>
<evidence type="ECO:0000256" key="7">
    <source>
        <dbReference type="ARBA" id="ARBA00023315"/>
    </source>
</evidence>
<feature type="transmembrane region" description="Helical" evidence="9">
    <location>
        <begin position="98"/>
        <end position="119"/>
    </location>
</feature>